<keyword evidence="11" id="KW-0479">Metal-binding</keyword>
<dbReference type="Pfam" id="PF02163">
    <property type="entry name" value="Peptidase_M50"/>
    <property type="match status" value="1"/>
</dbReference>
<dbReference type="AlphaFoldDB" id="A0A150XI07"/>
<dbReference type="Gene3D" id="2.30.42.10">
    <property type="match status" value="2"/>
</dbReference>
<keyword evidence="8 11" id="KW-1133">Transmembrane helix</keyword>
<keyword evidence="10 11" id="KW-0472">Membrane</keyword>
<comment type="cofactor">
    <cofactor evidence="1 11">
        <name>Zn(2+)</name>
        <dbReference type="ChEBI" id="CHEBI:29105"/>
    </cofactor>
</comment>
<keyword evidence="5 11" id="KW-0812">Transmembrane</keyword>
<evidence type="ECO:0000256" key="8">
    <source>
        <dbReference type="ARBA" id="ARBA00022989"/>
    </source>
</evidence>
<feature type="transmembrane region" description="Helical" evidence="11">
    <location>
        <begin position="359"/>
        <end position="381"/>
    </location>
</feature>
<evidence type="ECO:0000256" key="1">
    <source>
        <dbReference type="ARBA" id="ARBA00001947"/>
    </source>
</evidence>
<feature type="domain" description="Peptidase M50" evidence="12">
    <location>
        <begin position="10"/>
        <end position="418"/>
    </location>
</feature>
<protein>
    <recommendedName>
        <fullName evidence="11">Zinc metalloprotease</fullName>
        <ecNumber evidence="11">3.4.24.-</ecNumber>
    </recommendedName>
</protein>
<keyword evidence="4 13" id="KW-0645">Protease</keyword>
<dbReference type="PANTHER" id="PTHR42837:SF2">
    <property type="entry name" value="MEMBRANE METALLOPROTEASE ARASP2, CHLOROPLASTIC-RELATED"/>
    <property type="match status" value="1"/>
</dbReference>
<dbReference type="GO" id="GO:0004222">
    <property type="term" value="F:metalloendopeptidase activity"/>
    <property type="evidence" value="ECO:0007669"/>
    <property type="project" value="InterPro"/>
</dbReference>
<dbReference type="Proteomes" id="UP000075606">
    <property type="component" value="Unassembled WGS sequence"/>
</dbReference>
<accession>A0A150XI07</accession>
<comment type="subcellular location">
    <subcellularLocation>
        <location evidence="2">Membrane</location>
        <topology evidence="2">Multi-pass membrane protein</topology>
    </subcellularLocation>
</comment>
<evidence type="ECO:0000256" key="11">
    <source>
        <dbReference type="RuleBase" id="RU362031"/>
    </source>
</evidence>
<dbReference type="OrthoDB" id="9782003at2"/>
<evidence type="ECO:0000313" key="13">
    <source>
        <dbReference type="EMBL" id="KYG78334.1"/>
    </source>
</evidence>
<evidence type="ECO:0000256" key="5">
    <source>
        <dbReference type="ARBA" id="ARBA00022692"/>
    </source>
</evidence>
<comment type="similarity">
    <text evidence="3 11">Belongs to the peptidase M50B family.</text>
</comment>
<evidence type="ECO:0000256" key="9">
    <source>
        <dbReference type="ARBA" id="ARBA00023049"/>
    </source>
</evidence>
<keyword evidence="7 11" id="KW-0862">Zinc</keyword>
<evidence type="ECO:0000259" key="12">
    <source>
        <dbReference type="Pfam" id="PF02163"/>
    </source>
</evidence>
<evidence type="ECO:0000256" key="4">
    <source>
        <dbReference type="ARBA" id="ARBA00022670"/>
    </source>
</evidence>
<dbReference type="EC" id="3.4.24.-" evidence="11"/>
<feature type="transmembrane region" description="Helical" evidence="11">
    <location>
        <begin position="410"/>
        <end position="428"/>
    </location>
</feature>
<evidence type="ECO:0000256" key="3">
    <source>
        <dbReference type="ARBA" id="ARBA00007931"/>
    </source>
</evidence>
<proteinExistence type="inferred from homology"/>
<dbReference type="SUPFAM" id="SSF50156">
    <property type="entry name" value="PDZ domain-like"/>
    <property type="match status" value="2"/>
</dbReference>
<dbReference type="GO" id="GO:0006508">
    <property type="term" value="P:proteolysis"/>
    <property type="evidence" value="ECO:0007669"/>
    <property type="project" value="UniProtKB-KW"/>
</dbReference>
<dbReference type="InterPro" id="IPR036034">
    <property type="entry name" value="PDZ_sf"/>
</dbReference>
<sequence>METIVQVAQLLLALSILVGIHEGGHMLTAKMFGMKVEKFFIGFPPTLFSFKKGETEYGLGAIPLGGFVKISGMIDESMDKEQMAQPPQPWEFRSKPAWQRLIVMLGGIIVNVIAGVIAFIILTYNLGETYLPADLTKQEGIIAGEIAQEAGFETGDKILKVNGEDYDRVSDIWSGETLLASNAYWTVERNGEVFDLPVPDGFINKLNDETFELNFIEPRRAIEVEGLQDGFDIPLEKGDRIVGVNGEEVLFLSDLRVKLEALVGETATFEILRNGQSFEYDLPVDERGQIGFVLTNPYQRDDYTIGEAIPRGTSKAFNAVILNAKALGRMFGGDVNPRSLSGPIGIVNMFPKTWDWNQFWYTTGFISMILAFMNLLPIPALDGGHVMFLLYEMISGNAPSDKFLEGAQKVGMIFLLVLMVLVFGNDILKLFNI</sequence>
<dbReference type="GO" id="GO:0046872">
    <property type="term" value="F:metal ion binding"/>
    <property type="evidence" value="ECO:0007669"/>
    <property type="project" value="UniProtKB-KW"/>
</dbReference>
<dbReference type="PANTHER" id="PTHR42837">
    <property type="entry name" value="REGULATOR OF SIGMA-E PROTEASE RSEP"/>
    <property type="match status" value="1"/>
</dbReference>
<comment type="caution">
    <text evidence="13">The sequence shown here is derived from an EMBL/GenBank/DDBJ whole genome shotgun (WGS) entry which is preliminary data.</text>
</comment>
<dbReference type="CDD" id="cd06163">
    <property type="entry name" value="S2P-M50_PDZ_RseP-like"/>
    <property type="match status" value="1"/>
</dbReference>
<evidence type="ECO:0000313" key="14">
    <source>
        <dbReference type="Proteomes" id="UP000075606"/>
    </source>
</evidence>
<dbReference type="InterPro" id="IPR008915">
    <property type="entry name" value="Peptidase_M50"/>
</dbReference>
<dbReference type="GO" id="GO:0016020">
    <property type="term" value="C:membrane"/>
    <property type="evidence" value="ECO:0007669"/>
    <property type="project" value="UniProtKB-SubCell"/>
</dbReference>
<keyword evidence="6 11" id="KW-0378">Hydrolase</keyword>
<keyword evidence="9 11" id="KW-0482">Metalloprotease</keyword>
<organism evidence="13 14">
    <name type="scientific">Roseivirga spongicola</name>
    <dbReference type="NCBI Taxonomy" id="333140"/>
    <lineage>
        <taxon>Bacteria</taxon>
        <taxon>Pseudomonadati</taxon>
        <taxon>Bacteroidota</taxon>
        <taxon>Cytophagia</taxon>
        <taxon>Cytophagales</taxon>
        <taxon>Roseivirgaceae</taxon>
        <taxon>Roseivirga</taxon>
    </lineage>
</organism>
<evidence type="ECO:0000256" key="6">
    <source>
        <dbReference type="ARBA" id="ARBA00022801"/>
    </source>
</evidence>
<gene>
    <name evidence="13" type="ORF">AWW68_06085</name>
</gene>
<dbReference type="STRING" id="333140.AWW68_06085"/>
<dbReference type="InterPro" id="IPR004387">
    <property type="entry name" value="Pept_M50_Zn"/>
</dbReference>
<evidence type="ECO:0000256" key="2">
    <source>
        <dbReference type="ARBA" id="ARBA00004141"/>
    </source>
</evidence>
<dbReference type="EMBL" id="LRPC01000001">
    <property type="protein sequence ID" value="KYG78334.1"/>
    <property type="molecule type" value="Genomic_DNA"/>
</dbReference>
<dbReference type="RefSeq" id="WP_068217883.1">
    <property type="nucleotide sequence ID" value="NZ_LRPC01000001.1"/>
</dbReference>
<evidence type="ECO:0000256" key="10">
    <source>
        <dbReference type="ARBA" id="ARBA00023136"/>
    </source>
</evidence>
<feature type="transmembrane region" description="Helical" evidence="11">
    <location>
        <begin position="101"/>
        <end position="122"/>
    </location>
</feature>
<dbReference type="NCBIfam" id="TIGR00054">
    <property type="entry name" value="RIP metalloprotease RseP"/>
    <property type="match status" value="1"/>
</dbReference>
<keyword evidence="14" id="KW-1185">Reference proteome</keyword>
<name>A0A150XI07_9BACT</name>
<reference evidence="13 14" key="1">
    <citation type="submission" date="2016-01" db="EMBL/GenBank/DDBJ databases">
        <title>Genome sequencing of Roseivirga spongicola UST030701-084.</title>
        <authorList>
            <person name="Selvaratnam C."/>
            <person name="Thevarajoo S."/>
            <person name="Goh K.M."/>
            <person name="Ee R."/>
            <person name="Chan K.-G."/>
            <person name="Chong C.S."/>
        </authorList>
    </citation>
    <scope>NUCLEOTIDE SEQUENCE [LARGE SCALE GENOMIC DNA]</scope>
    <source>
        <strain evidence="13 14">UST030701-084</strain>
    </source>
</reference>
<evidence type="ECO:0000256" key="7">
    <source>
        <dbReference type="ARBA" id="ARBA00022833"/>
    </source>
</evidence>